<proteinExistence type="predicted"/>
<dbReference type="GO" id="GO:0016740">
    <property type="term" value="F:transferase activity"/>
    <property type="evidence" value="ECO:0007669"/>
    <property type="project" value="UniProtKB-KW"/>
</dbReference>
<reference evidence="2 3" key="1">
    <citation type="journal article" date="2008" name="Appl. Environ. Microbiol.">
        <title>Genomic insights into Mn(II) oxidation by the marine alphaproteobacterium Aurantimonas sp. strain SI85-9A1.</title>
        <authorList>
            <person name="Dick G.J."/>
            <person name="Podell S."/>
            <person name="Johnson H.A."/>
            <person name="Rivera-Espinoza Y."/>
            <person name="Bernier-Latmani R."/>
            <person name="McCarthy J.K."/>
            <person name="Torpey J.W."/>
            <person name="Clement B.G."/>
            <person name="Gaasterland T."/>
            <person name="Tebo B.M."/>
        </authorList>
    </citation>
    <scope>NUCLEOTIDE SEQUENCE [LARGE SCALE GENOMIC DNA]</scope>
    <source>
        <strain evidence="2 3">SI85-9A1</strain>
    </source>
</reference>
<dbReference type="Pfam" id="PF01425">
    <property type="entry name" value="Amidase"/>
    <property type="match status" value="1"/>
</dbReference>
<name>Q1YK14_AURMS</name>
<dbReference type="SUPFAM" id="SSF75304">
    <property type="entry name" value="Amidase signature (AS) enzymes"/>
    <property type="match status" value="1"/>
</dbReference>
<dbReference type="AlphaFoldDB" id="Q1YK14"/>
<comment type="caution">
    <text evidence="2">The sequence shown here is derived from an EMBL/GenBank/DDBJ whole genome shotgun (WGS) entry which is preliminary data.</text>
</comment>
<dbReference type="OrthoDB" id="9777859at2"/>
<evidence type="ECO:0000313" key="2">
    <source>
        <dbReference type="EMBL" id="EAS50709.1"/>
    </source>
</evidence>
<dbReference type="InterPro" id="IPR036928">
    <property type="entry name" value="AS_sf"/>
</dbReference>
<feature type="domain" description="Amidase" evidence="1">
    <location>
        <begin position="31"/>
        <end position="429"/>
    </location>
</feature>
<dbReference type="Proteomes" id="UP000000321">
    <property type="component" value="Unassembled WGS sequence"/>
</dbReference>
<protein>
    <submittedName>
        <fullName evidence="2">Puative Glu-tRNA(Gln)/Asp-tRNA(Asn) amidotransferase</fullName>
    </submittedName>
</protein>
<evidence type="ECO:0000313" key="3">
    <source>
        <dbReference type="Proteomes" id="UP000000321"/>
    </source>
</evidence>
<dbReference type="PANTHER" id="PTHR11895">
    <property type="entry name" value="TRANSAMIDASE"/>
    <property type="match status" value="1"/>
</dbReference>
<dbReference type="RefSeq" id="WP_009208699.1">
    <property type="nucleotide sequence ID" value="NZ_BBWP01000048.1"/>
</dbReference>
<dbReference type="Gene3D" id="3.90.1300.10">
    <property type="entry name" value="Amidase signature (AS) domain"/>
    <property type="match status" value="1"/>
</dbReference>
<sequence>MAARSSLTDLPPLVLRERLAGGAARSAEVADAAAARVESDPAAAAAFAWFDADFARRQGVHLDTQRGRLRSIGALHGLPVAVDDMIDAARMPAIAGFAPFAGRVPEADSAIVERLRSAGALIAGKTAVRELGIGPAITSTDTDAPATAIDGCVTAVARGAASLGVGMSGDGALIRSASASGVTAYTPTFGAIPRRGVRDVAPSLDVPGVCARSISGVALLAECLFGNDLADPSTEATPHPQLLAQAGMTPPVVPTLAIVRTPWWDRADPLTQEGIGEVAAELGERCFDADLPEIFADGLIHAERVRLAEAAKNLFGTRQRYPGAVSAELTALLEQGDAILARDYLAALDWRAVLYAGLEAVLSRCDAILTPAAIGPARPGVAPEGENVFNALWTFLGVPCVTLPLLETPDGQPIGVQLVGRRGEDGRLLRTAHWLETQLTNGSA</sequence>
<gene>
    <name evidence="2" type="ORF">SI859A1_00832</name>
</gene>
<dbReference type="InterPro" id="IPR000120">
    <property type="entry name" value="Amidase"/>
</dbReference>
<dbReference type="InterPro" id="IPR023631">
    <property type="entry name" value="Amidase_dom"/>
</dbReference>
<accession>Q1YK14</accession>
<organism evidence="2 3">
    <name type="scientific">Aurantimonas manganoxydans (strain ATCC BAA-1229 / DSM 21871 / SI85-9A1)</name>
    <dbReference type="NCBI Taxonomy" id="287752"/>
    <lineage>
        <taxon>Bacteria</taxon>
        <taxon>Pseudomonadati</taxon>
        <taxon>Pseudomonadota</taxon>
        <taxon>Alphaproteobacteria</taxon>
        <taxon>Hyphomicrobiales</taxon>
        <taxon>Aurantimonadaceae</taxon>
        <taxon>Aurantimonas</taxon>
    </lineage>
</organism>
<evidence type="ECO:0000259" key="1">
    <source>
        <dbReference type="Pfam" id="PF01425"/>
    </source>
</evidence>
<keyword evidence="3" id="KW-1185">Reference proteome</keyword>
<dbReference type="BioCyc" id="AURANTIMONAS:SI859A1_00832-MONOMER"/>
<dbReference type="EMBL" id="AAPJ01000002">
    <property type="protein sequence ID" value="EAS50709.1"/>
    <property type="molecule type" value="Genomic_DNA"/>
</dbReference>
<keyword evidence="2" id="KW-0808">Transferase</keyword>
<dbReference type="PANTHER" id="PTHR11895:SF67">
    <property type="entry name" value="AMIDASE DOMAIN-CONTAINING PROTEIN"/>
    <property type="match status" value="1"/>
</dbReference>
<dbReference type="HOGENOM" id="CLU_658497_0_0_5"/>